<keyword evidence="1" id="KW-0472">Membrane</keyword>
<feature type="transmembrane region" description="Helical" evidence="1">
    <location>
        <begin position="91"/>
        <end position="108"/>
    </location>
</feature>
<reference evidence="2 3" key="1">
    <citation type="journal article" date="2019" name="Commun. Biol.">
        <title>The bagworm genome reveals a unique fibroin gene that provides high tensile strength.</title>
        <authorList>
            <person name="Kono N."/>
            <person name="Nakamura H."/>
            <person name="Ohtoshi R."/>
            <person name="Tomita M."/>
            <person name="Numata K."/>
            <person name="Arakawa K."/>
        </authorList>
    </citation>
    <scope>NUCLEOTIDE SEQUENCE [LARGE SCALE GENOMIC DNA]</scope>
</reference>
<keyword evidence="3" id="KW-1185">Reference proteome</keyword>
<name>A0A4C1VK46_EUMVA</name>
<gene>
    <name evidence="2" type="ORF">EVAR_95212_1</name>
</gene>
<organism evidence="2 3">
    <name type="scientific">Eumeta variegata</name>
    <name type="common">Bagworm moth</name>
    <name type="synonym">Eumeta japonica</name>
    <dbReference type="NCBI Taxonomy" id="151549"/>
    <lineage>
        <taxon>Eukaryota</taxon>
        <taxon>Metazoa</taxon>
        <taxon>Ecdysozoa</taxon>
        <taxon>Arthropoda</taxon>
        <taxon>Hexapoda</taxon>
        <taxon>Insecta</taxon>
        <taxon>Pterygota</taxon>
        <taxon>Neoptera</taxon>
        <taxon>Endopterygota</taxon>
        <taxon>Lepidoptera</taxon>
        <taxon>Glossata</taxon>
        <taxon>Ditrysia</taxon>
        <taxon>Tineoidea</taxon>
        <taxon>Psychidae</taxon>
        <taxon>Oiketicinae</taxon>
        <taxon>Eumeta</taxon>
    </lineage>
</organism>
<accession>A0A4C1VK46</accession>
<evidence type="ECO:0000313" key="3">
    <source>
        <dbReference type="Proteomes" id="UP000299102"/>
    </source>
</evidence>
<dbReference type="Proteomes" id="UP000299102">
    <property type="component" value="Unassembled WGS sequence"/>
</dbReference>
<comment type="caution">
    <text evidence="2">The sequence shown here is derived from an EMBL/GenBank/DDBJ whole genome shotgun (WGS) entry which is preliminary data.</text>
</comment>
<protein>
    <submittedName>
        <fullName evidence="2">Uncharacterized protein</fullName>
    </submittedName>
</protein>
<evidence type="ECO:0000256" key="1">
    <source>
        <dbReference type="SAM" id="Phobius"/>
    </source>
</evidence>
<proteinExistence type="predicted"/>
<keyword evidence="1" id="KW-1133">Transmembrane helix</keyword>
<keyword evidence="1" id="KW-0812">Transmembrane</keyword>
<evidence type="ECO:0000313" key="2">
    <source>
        <dbReference type="EMBL" id="GBP38085.1"/>
    </source>
</evidence>
<sequence>MAILERVLQKIVSGLHTRCSAGRGVAVAKRKDNRPSISHVPMCGDCAPPGVRRRRHAAIRTYHVHCRYALLIQCKFSAYYNRLARRSFHRLLSAVIIIQSFCFGYWTSNGRPSMEIVFGFMPSGNLK</sequence>
<dbReference type="EMBL" id="BGZK01000343">
    <property type="protein sequence ID" value="GBP38085.1"/>
    <property type="molecule type" value="Genomic_DNA"/>
</dbReference>
<dbReference type="AlphaFoldDB" id="A0A4C1VK46"/>